<evidence type="ECO:0000313" key="6">
    <source>
        <dbReference type="Proteomes" id="UP000777002"/>
    </source>
</evidence>
<sequence>MVKTFHLASLAAALLAASLNSSACTGISLESTGSDKIVARTIEWGASVLNSNIVVVPRGHQSETQTAYGPGMQYNNTLGYVGLSIEDKSFVVEGLNEKGLSAGLFFFPGYGTYPTYDRTLKQQTLSDMDFVAWVLGNAESVKSAKEMLSGIRLTERFKGAGTVHYRIADKSGEQIVVEIIEGKMHIFDNPIGVLTNSPGFQWQMTNLNNYLNLKPGHTDSVNWSKVTLRSPGMGSGMVGLPGDITPPSRFVRAAFMTATAPQLKTADEAVLYSFKILNAFEIPIGLELKNQENPTGLLSATQWTSVTDMSNARLYFKTMNDARIRLIDLKDIDFGKVSYQSRPLETQQTEPIEKIKLTH</sequence>
<organism evidence="5 6">
    <name type="scientific">Parasutterella secunda</name>
    <dbReference type="NCBI Taxonomy" id="626947"/>
    <lineage>
        <taxon>Bacteria</taxon>
        <taxon>Pseudomonadati</taxon>
        <taxon>Pseudomonadota</taxon>
        <taxon>Betaproteobacteria</taxon>
        <taxon>Burkholderiales</taxon>
        <taxon>Sutterellaceae</taxon>
        <taxon>Parasutterella</taxon>
    </lineage>
</organism>
<gene>
    <name evidence="5" type="ORF">H5985_02885</name>
</gene>
<keyword evidence="2 5" id="KW-0378">Hydrolase</keyword>
<dbReference type="CDD" id="cd00542">
    <property type="entry name" value="Ntn_PVA"/>
    <property type="match status" value="1"/>
</dbReference>
<dbReference type="InterPro" id="IPR052193">
    <property type="entry name" value="Peptidase_C59"/>
</dbReference>
<reference evidence="5 6" key="1">
    <citation type="journal article" date="2021" name="Sci. Rep.">
        <title>The distribution of antibiotic resistance genes in chicken gut microbiota commensals.</title>
        <authorList>
            <person name="Juricova H."/>
            <person name="Matiasovicova J."/>
            <person name="Kubasova T."/>
            <person name="Cejkova D."/>
            <person name="Rychlik I."/>
        </authorList>
    </citation>
    <scope>NUCLEOTIDE SEQUENCE [LARGE SCALE GENOMIC DNA]</scope>
    <source>
        <strain evidence="5 6">An562</strain>
    </source>
</reference>
<dbReference type="InterPro" id="IPR029132">
    <property type="entry name" value="CBAH/NAAA_C"/>
</dbReference>
<comment type="caution">
    <text evidence="5">The sequence shown here is derived from an EMBL/GenBank/DDBJ whole genome shotgun (WGS) entry which is preliminary data.</text>
</comment>
<proteinExistence type="inferred from homology"/>
<feature type="signal peptide" evidence="3">
    <location>
        <begin position="1"/>
        <end position="23"/>
    </location>
</feature>
<dbReference type="InterPro" id="IPR029055">
    <property type="entry name" value="Ntn_hydrolases_N"/>
</dbReference>
<feature type="chain" id="PRO_5046266662" evidence="3">
    <location>
        <begin position="24"/>
        <end position="359"/>
    </location>
</feature>
<keyword evidence="3" id="KW-0732">Signal</keyword>
<evidence type="ECO:0000259" key="4">
    <source>
        <dbReference type="Pfam" id="PF02275"/>
    </source>
</evidence>
<name>A0ABS2GSR6_9BURK</name>
<protein>
    <submittedName>
        <fullName evidence="5">Choloylglycine hydrolase family protein</fullName>
    </submittedName>
</protein>
<evidence type="ECO:0000256" key="3">
    <source>
        <dbReference type="SAM" id="SignalP"/>
    </source>
</evidence>
<dbReference type="SUPFAM" id="SSF56235">
    <property type="entry name" value="N-terminal nucleophile aminohydrolases (Ntn hydrolases)"/>
    <property type="match status" value="1"/>
</dbReference>
<dbReference type="GO" id="GO:0016787">
    <property type="term" value="F:hydrolase activity"/>
    <property type="evidence" value="ECO:0007669"/>
    <property type="project" value="UniProtKB-KW"/>
</dbReference>
<evidence type="ECO:0000313" key="5">
    <source>
        <dbReference type="EMBL" id="MBM6928216.1"/>
    </source>
</evidence>
<evidence type="ECO:0000256" key="1">
    <source>
        <dbReference type="ARBA" id="ARBA00006625"/>
    </source>
</evidence>
<dbReference type="PANTHER" id="PTHR35527">
    <property type="entry name" value="CHOLOYLGLYCINE HYDROLASE"/>
    <property type="match status" value="1"/>
</dbReference>
<dbReference type="Pfam" id="PF02275">
    <property type="entry name" value="CBAH"/>
    <property type="match status" value="1"/>
</dbReference>
<accession>A0ABS2GSR6</accession>
<dbReference type="PANTHER" id="PTHR35527:SF2">
    <property type="entry name" value="HYDROLASE"/>
    <property type="match status" value="1"/>
</dbReference>
<evidence type="ECO:0000256" key="2">
    <source>
        <dbReference type="ARBA" id="ARBA00022801"/>
    </source>
</evidence>
<dbReference type="Gene3D" id="3.60.60.10">
    <property type="entry name" value="Penicillin V Acylase, Chain A"/>
    <property type="match status" value="1"/>
</dbReference>
<keyword evidence="6" id="KW-1185">Reference proteome</keyword>
<dbReference type="EMBL" id="JACJKX010000003">
    <property type="protein sequence ID" value="MBM6928216.1"/>
    <property type="molecule type" value="Genomic_DNA"/>
</dbReference>
<dbReference type="Proteomes" id="UP000777002">
    <property type="component" value="Unassembled WGS sequence"/>
</dbReference>
<feature type="domain" description="Choloylglycine hydrolase/NAAA C-terminal" evidence="4">
    <location>
        <begin position="24"/>
        <end position="333"/>
    </location>
</feature>
<comment type="similarity">
    <text evidence="1">Belongs to the peptidase C59 family.</text>
</comment>